<dbReference type="AlphaFoldDB" id="A0ABD3W1M3"/>
<proteinExistence type="predicted"/>
<feature type="region of interest" description="Disordered" evidence="1">
    <location>
        <begin position="33"/>
        <end position="70"/>
    </location>
</feature>
<dbReference type="EMBL" id="JBJQND010000009">
    <property type="protein sequence ID" value="KAL3867281.1"/>
    <property type="molecule type" value="Genomic_DNA"/>
</dbReference>
<protein>
    <submittedName>
        <fullName evidence="2">Uncharacterized protein</fullName>
    </submittedName>
</protein>
<evidence type="ECO:0000256" key="1">
    <source>
        <dbReference type="SAM" id="MobiDB-lite"/>
    </source>
</evidence>
<organism evidence="2 3">
    <name type="scientific">Sinanodonta woodiana</name>
    <name type="common">Chinese pond mussel</name>
    <name type="synonym">Anodonta woodiana</name>
    <dbReference type="NCBI Taxonomy" id="1069815"/>
    <lineage>
        <taxon>Eukaryota</taxon>
        <taxon>Metazoa</taxon>
        <taxon>Spiralia</taxon>
        <taxon>Lophotrochozoa</taxon>
        <taxon>Mollusca</taxon>
        <taxon>Bivalvia</taxon>
        <taxon>Autobranchia</taxon>
        <taxon>Heteroconchia</taxon>
        <taxon>Palaeoheterodonta</taxon>
        <taxon>Unionida</taxon>
        <taxon>Unionoidea</taxon>
        <taxon>Unionidae</taxon>
        <taxon>Unioninae</taxon>
        <taxon>Sinanodonta</taxon>
    </lineage>
</organism>
<evidence type="ECO:0000313" key="2">
    <source>
        <dbReference type="EMBL" id="KAL3867281.1"/>
    </source>
</evidence>
<accession>A0ABD3W1M3</accession>
<name>A0ABD3W1M3_SINWO</name>
<evidence type="ECO:0000313" key="3">
    <source>
        <dbReference type="Proteomes" id="UP001634394"/>
    </source>
</evidence>
<sequence>MDRPDVLLQNPEGYFYNLVQQTGKSEAQKLEALAKKERNKTEDSEDSRQQPNYVTEEQNGDDECPIDVRI</sequence>
<feature type="compositionally biased region" description="Acidic residues" evidence="1">
    <location>
        <begin position="58"/>
        <end position="70"/>
    </location>
</feature>
<reference evidence="2 3" key="1">
    <citation type="submission" date="2024-11" db="EMBL/GenBank/DDBJ databases">
        <title>Chromosome-level genome assembly of the freshwater bivalve Anodonta woodiana.</title>
        <authorList>
            <person name="Chen X."/>
        </authorList>
    </citation>
    <scope>NUCLEOTIDE SEQUENCE [LARGE SCALE GENOMIC DNA]</scope>
    <source>
        <strain evidence="2">MN2024</strain>
        <tissue evidence="2">Gills</tissue>
    </source>
</reference>
<gene>
    <name evidence="2" type="ORF">ACJMK2_044495</name>
</gene>
<dbReference type="Proteomes" id="UP001634394">
    <property type="component" value="Unassembled WGS sequence"/>
</dbReference>
<keyword evidence="3" id="KW-1185">Reference proteome</keyword>
<comment type="caution">
    <text evidence="2">The sequence shown here is derived from an EMBL/GenBank/DDBJ whole genome shotgun (WGS) entry which is preliminary data.</text>
</comment>
<feature type="compositionally biased region" description="Basic and acidic residues" evidence="1">
    <location>
        <begin position="33"/>
        <end position="48"/>
    </location>
</feature>